<dbReference type="NCBIfam" id="NF005460">
    <property type="entry name" value="PRK07056.1"/>
    <property type="match status" value="1"/>
</dbReference>
<keyword evidence="4" id="KW-1185">Reference proteome</keyword>
<dbReference type="Pfam" id="PF01425">
    <property type="entry name" value="Amidase"/>
    <property type="match status" value="1"/>
</dbReference>
<dbReference type="AlphaFoldDB" id="A0A0B6S0V9"/>
<evidence type="ECO:0000256" key="1">
    <source>
        <dbReference type="SAM" id="MobiDB-lite"/>
    </source>
</evidence>
<dbReference type="EMBL" id="CP002581">
    <property type="protein sequence ID" value="AJK49283.1"/>
    <property type="molecule type" value="Genomic_DNA"/>
</dbReference>
<dbReference type="SUPFAM" id="SSF75304">
    <property type="entry name" value="Amidase signature (AS) enzymes"/>
    <property type="match status" value="1"/>
</dbReference>
<dbReference type="GO" id="GO:0016740">
    <property type="term" value="F:transferase activity"/>
    <property type="evidence" value="ECO:0007669"/>
    <property type="project" value="UniProtKB-KW"/>
</dbReference>
<dbReference type="KEGG" id="bgp:BGL_2c12050"/>
<dbReference type="PANTHER" id="PTHR11895">
    <property type="entry name" value="TRANSAMIDASE"/>
    <property type="match status" value="1"/>
</dbReference>
<dbReference type="GO" id="GO:0016874">
    <property type="term" value="F:ligase activity"/>
    <property type="evidence" value="ECO:0007669"/>
    <property type="project" value="UniProtKB-KW"/>
</dbReference>
<dbReference type="InterPro" id="IPR000120">
    <property type="entry name" value="Amidase"/>
</dbReference>
<feature type="region of interest" description="Disordered" evidence="1">
    <location>
        <begin position="142"/>
        <end position="162"/>
    </location>
</feature>
<dbReference type="InterPro" id="IPR023631">
    <property type="entry name" value="Amidase_dom"/>
</dbReference>
<dbReference type="RefSeq" id="WP_042627770.1">
    <property type="nucleotide sequence ID" value="NZ_CP002581.1"/>
</dbReference>
<reference evidence="3 4" key="2">
    <citation type="journal article" date="2016" name="Appl. Microbiol. Biotechnol.">
        <title>Mutations improving production and secretion of extracellular lipase by Burkholderia glumae PG1.</title>
        <authorList>
            <person name="Knapp A."/>
            <person name="Voget S."/>
            <person name="Gao R."/>
            <person name="Zaburannyi N."/>
            <person name="Krysciak D."/>
            <person name="Breuer M."/>
            <person name="Hauer B."/>
            <person name="Streit W.R."/>
            <person name="Muller R."/>
            <person name="Daniel R."/>
            <person name="Jaeger K.E."/>
        </authorList>
    </citation>
    <scope>NUCLEOTIDE SEQUENCE [LARGE SCALE GENOMIC DNA]</scope>
    <source>
        <strain evidence="3 4">PG1</strain>
    </source>
</reference>
<reference evidence="4" key="1">
    <citation type="submission" date="2011-03" db="EMBL/GenBank/DDBJ databases">
        <authorList>
            <person name="Voget S."/>
            <person name="Streit W.R."/>
            <person name="Jaeger K.E."/>
            <person name="Daniel R."/>
        </authorList>
    </citation>
    <scope>NUCLEOTIDE SEQUENCE [LARGE SCALE GENOMIC DNA]</scope>
    <source>
        <strain evidence="4">PG1</strain>
    </source>
</reference>
<evidence type="ECO:0000259" key="2">
    <source>
        <dbReference type="Pfam" id="PF01425"/>
    </source>
</evidence>
<dbReference type="InterPro" id="IPR036928">
    <property type="entry name" value="AS_sf"/>
</dbReference>
<sequence>MTFPPAAPLLSLAAQLDAGTTTSRALVDTALERIAAAGGDGMHAFCHVDADAARRQADAQDALRRAGVRLSPLAGLPVSVKDLFDVAGQPTRAGSRVLDDAPPAVADAPAVALMRRAGAVLVGRTNMSEFAFSGLGVNPWHGTPRSPWGPDEPRVAGGSSSGAAASVAQGMAAAGLGSDTGGSLRIPAAFCGLTGFKPTARRITTRGMFPLSTTLDSTGAIAPTVACCALLDRLLAGEPVEAGGFAPAAAPLAGLRFAVLASYVTDGMDETVARAWDDTLGRLSRAGARLTPLALPLLDALPAINRFGFSPIEAYATHRATLTTRAGDYDPRVLARLRVGEPAGAADYLDLLAARAAAIEAARAALDGFDAFLMPTVPIVPPPVAPLETDAARFSATNALVLRNPSVVNFLDGCAVSLPCTPAGAAPVGLSVGGLALDDARVLRVAAGVEQVLRA</sequence>
<dbReference type="EC" id="6.3.5.-" evidence="3"/>
<feature type="domain" description="Amidase" evidence="2">
    <location>
        <begin position="26"/>
        <end position="443"/>
    </location>
</feature>
<keyword evidence="3" id="KW-0808">Transferase</keyword>
<evidence type="ECO:0000313" key="4">
    <source>
        <dbReference type="Proteomes" id="UP000031838"/>
    </source>
</evidence>
<dbReference type="InterPro" id="IPR020556">
    <property type="entry name" value="Amidase_CS"/>
</dbReference>
<dbReference type="HOGENOM" id="CLU_009600_0_3_4"/>
<dbReference type="Gene3D" id="3.90.1300.10">
    <property type="entry name" value="Amidase signature (AS) domain"/>
    <property type="match status" value="1"/>
</dbReference>
<gene>
    <name evidence="3" type="primary">gatA2</name>
    <name evidence="3" type="ORF">BGL_2c12050</name>
</gene>
<accession>A0A0B6S0V9</accession>
<keyword evidence="3" id="KW-0436">Ligase</keyword>
<evidence type="ECO:0000313" key="3">
    <source>
        <dbReference type="EMBL" id="AJK49283.1"/>
    </source>
</evidence>
<dbReference type="PANTHER" id="PTHR11895:SF176">
    <property type="entry name" value="AMIDASE AMID-RELATED"/>
    <property type="match status" value="1"/>
</dbReference>
<dbReference type="Proteomes" id="UP000031838">
    <property type="component" value="Chromosome 2"/>
</dbReference>
<proteinExistence type="predicted"/>
<organism evidence="3 4">
    <name type="scientific">Burkholderia plantarii</name>
    <dbReference type="NCBI Taxonomy" id="41899"/>
    <lineage>
        <taxon>Bacteria</taxon>
        <taxon>Pseudomonadati</taxon>
        <taxon>Pseudomonadota</taxon>
        <taxon>Betaproteobacteria</taxon>
        <taxon>Burkholderiales</taxon>
        <taxon>Burkholderiaceae</taxon>
        <taxon>Burkholderia</taxon>
    </lineage>
</organism>
<name>A0A0B6S0V9_BURPL</name>
<protein>
    <submittedName>
        <fullName evidence="3">Glutamyl-tRNA(Gln) amidotransferase subunit A</fullName>
        <ecNumber evidence="3">6.3.5.-</ecNumber>
    </submittedName>
</protein>
<dbReference type="PROSITE" id="PS00571">
    <property type="entry name" value="AMIDASES"/>
    <property type="match status" value="1"/>
</dbReference>